<accession>J9GDR8</accession>
<organism evidence="2">
    <name type="scientific">gut metagenome</name>
    <dbReference type="NCBI Taxonomy" id="749906"/>
    <lineage>
        <taxon>unclassified sequences</taxon>
        <taxon>metagenomes</taxon>
        <taxon>organismal metagenomes</taxon>
    </lineage>
</organism>
<evidence type="ECO:0000256" key="1">
    <source>
        <dbReference type="SAM" id="Phobius"/>
    </source>
</evidence>
<sequence length="38" mass="4532">MASNANTKIKIVVVIFFPPFLYSVQVVRFLFYIYSIFR</sequence>
<protein>
    <submittedName>
        <fullName evidence="2">Uncharacterized protein</fullName>
    </submittedName>
</protein>
<dbReference type="EMBL" id="AMCI01003592">
    <property type="protein sequence ID" value="EJW99937.1"/>
    <property type="molecule type" value="Genomic_DNA"/>
</dbReference>
<name>J9GDR8_9ZZZZ</name>
<keyword evidence="1" id="KW-0472">Membrane</keyword>
<reference evidence="2" key="1">
    <citation type="journal article" date="2012" name="PLoS ONE">
        <title>Gene sets for utilization of primary and secondary nutrition supplies in the distal gut of endangered iberian lynx.</title>
        <authorList>
            <person name="Alcaide M."/>
            <person name="Messina E."/>
            <person name="Richter M."/>
            <person name="Bargiela R."/>
            <person name="Peplies J."/>
            <person name="Huws S.A."/>
            <person name="Newbold C.J."/>
            <person name="Golyshin P.N."/>
            <person name="Simon M.A."/>
            <person name="Lopez G."/>
            <person name="Yakimov M.M."/>
            <person name="Ferrer M."/>
        </authorList>
    </citation>
    <scope>NUCLEOTIDE SEQUENCE</scope>
</reference>
<keyword evidence="1" id="KW-0812">Transmembrane</keyword>
<comment type="caution">
    <text evidence="2">The sequence shown here is derived from an EMBL/GenBank/DDBJ whole genome shotgun (WGS) entry which is preliminary data.</text>
</comment>
<dbReference type="AlphaFoldDB" id="J9GDR8"/>
<gene>
    <name evidence="2" type="ORF">EVA_11956</name>
</gene>
<feature type="transmembrane region" description="Helical" evidence="1">
    <location>
        <begin position="12"/>
        <end position="37"/>
    </location>
</feature>
<proteinExistence type="predicted"/>
<evidence type="ECO:0000313" key="2">
    <source>
        <dbReference type="EMBL" id="EJW99937.1"/>
    </source>
</evidence>
<keyword evidence="1" id="KW-1133">Transmembrane helix</keyword>